<dbReference type="PANTHER" id="PTHR34699:SF2">
    <property type="entry name" value="NON-CANONICAL PURINE NTP PHOSPHATASE_PRRC1 DOMAIN-CONTAINING PROTEIN"/>
    <property type="match status" value="1"/>
</dbReference>
<feature type="domain" description="Non-canonical purine NTP phosphatase/PRRC1" evidence="12">
    <location>
        <begin position="15"/>
        <end position="177"/>
    </location>
</feature>
<keyword evidence="7 11" id="KW-0464">Manganese</keyword>
<evidence type="ECO:0000256" key="6">
    <source>
        <dbReference type="ARBA" id="ARBA00023080"/>
    </source>
</evidence>
<comment type="function">
    <text evidence="11">Phosphatase that hydrolyzes non-canonical purine nucleotides such as XTP and ITP to their respective diphosphate derivatives. Probably excludes non-canonical purines from DNA/RNA precursor pool, thus preventing their incorporation into DNA/RNA and avoiding chromosomal lesions.</text>
</comment>
<comment type="caution">
    <text evidence="13">The sequence shown here is derived from an EMBL/GenBank/DDBJ whole genome shotgun (WGS) entry which is preliminary data.</text>
</comment>
<dbReference type="NCBIfam" id="NF003459">
    <property type="entry name" value="PRK05074.1"/>
    <property type="match status" value="1"/>
</dbReference>
<dbReference type="GO" id="GO:0009117">
    <property type="term" value="P:nucleotide metabolic process"/>
    <property type="evidence" value="ECO:0007669"/>
    <property type="project" value="UniProtKB-KW"/>
</dbReference>
<evidence type="ECO:0000256" key="4">
    <source>
        <dbReference type="ARBA" id="ARBA00022801"/>
    </source>
</evidence>
<keyword evidence="5 11" id="KW-0460">Magnesium</keyword>
<dbReference type="InterPro" id="IPR029001">
    <property type="entry name" value="ITPase-like_fam"/>
</dbReference>
<dbReference type="SUPFAM" id="SSF52972">
    <property type="entry name" value="ITPase-like"/>
    <property type="match status" value="1"/>
</dbReference>
<dbReference type="NCBIfam" id="TIGR00258">
    <property type="entry name" value="inosine/xanthosine triphosphatase"/>
    <property type="match status" value="1"/>
</dbReference>
<dbReference type="EC" id="3.6.1.73" evidence="11"/>
<dbReference type="InterPro" id="IPR026533">
    <property type="entry name" value="NTPase/PRRC1"/>
</dbReference>
<dbReference type="PANTHER" id="PTHR34699">
    <property type="match status" value="1"/>
</dbReference>
<dbReference type="AlphaFoldDB" id="A0A7C4PYI9"/>
<evidence type="ECO:0000259" key="12">
    <source>
        <dbReference type="Pfam" id="PF01931"/>
    </source>
</evidence>
<dbReference type="GO" id="GO:0103023">
    <property type="term" value="F:ITPase activity"/>
    <property type="evidence" value="ECO:0007669"/>
    <property type="project" value="UniProtKB-EC"/>
</dbReference>
<sequence length="190" mass="20370">MNEAEEVLPVQVVVASHNPVKIEAVRSGFQRMFPHSQIEVISVNVPSGVGIQPLSDAETLQGALNRARAARRQLPAADYWAGVEGGVEEKDGTMSAFAWVVILSAGGCGKARSATFDLPPALADLVRQGVELGEADDRLFGRQNSKQQNGAVGLLTGDVIDRAAYYEQPVILALIPFKNPRLYPSAETCE</sequence>
<dbReference type="InterPro" id="IPR002786">
    <property type="entry name" value="Non_canon_purine_NTPase"/>
</dbReference>
<evidence type="ECO:0000256" key="2">
    <source>
        <dbReference type="ARBA" id="ARBA00022723"/>
    </source>
</evidence>
<gene>
    <name evidence="13" type="primary">yjjX</name>
    <name evidence="13" type="ORF">ENT17_10980</name>
</gene>
<evidence type="ECO:0000256" key="3">
    <source>
        <dbReference type="ARBA" id="ARBA00022741"/>
    </source>
</evidence>
<evidence type="ECO:0000256" key="7">
    <source>
        <dbReference type="ARBA" id="ARBA00023211"/>
    </source>
</evidence>
<dbReference type="EMBL" id="DSXR01000111">
    <property type="protein sequence ID" value="HGS88125.1"/>
    <property type="molecule type" value="Genomic_DNA"/>
</dbReference>
<dbReference type="Gene3D" id="3.90.950.10">
    <property type="match status" value="1"/>
</dbReference>
<evidence type="ECO:0000256" key="9">
    <source>
        <dbReference type="ARBA" id="ARBA00048781"/>
    </source>
</evidence>
<keyword evidence="3 11" id="KW-0547">Nucleotide-binding</keyword>
<comment type="cofactor">
    <cofactor evidence="1">
        <name>Mn(2+)</name>
        <dbReference type="ChEBI" id="CHEBI:29035"/>
    </cofactor>
</comment>
<proteinExistence type="inferred from homology"/>
<evidence type="ECO:0000256" key="1">
    <source>
        <dbReference type="ARBA" id="ARBA00001936"/>
    </source>
</evidence>
<dbReference type="InterPro" id="IPR050299">
    <property type="entry name" value="YjjX_NTPase"/>
</dbReference>
<comment type="cofactor">
    <cofactor evidence="11">
        <name>Mg(2+)</name>
        <dbReference type="ChEBI" id="CHEBI:18420"/>
    </cofactor>
    <cofactor evidence="11">
        <name>Mn(2+)</name>
        <dbReference type="ChEBI" id="CHEBI:29035"/>
    </cofactor>
    <text evidence="11">Binds 1 divalent metal cation per subunit; can use either Mg(2+) or Mn(2+).</text>
</comment>
<comment type="similarity">
    <text evidence="10 11">Belongs to the YjjX NTPase family.</text>
</comment>
<dbReference type="GO" id="GO:0046872">
    <property type="term" value="F:metal ion binding"/>
    <property type="evidence" value="ECO:0007669"/>
    <property type="project" value="UniProtKB-KW"/>
</dbReference>
<reference evidence="13" key="1">
    <citation type="journal article" date="2020" name="mSystems">
        <title>Genome- and Community-Level Interaction Insights into Carbon Utilization and Element Cycling Functions of Hydrothermarchaeota in Hydrothermal Sediment.</title>
        <authorList>
            <person name="Zhou Z."/>
            <person name="Liu Y."/>
            <person name="Xu W."/>
            <person name="Pan J."/>
            <person name="Luo Z.H."/>
            <person name="Li M."/>
        </authorList>
    </citation>
    <scope>NUCLEOTIDE SEQUENCE [LARGE SCALE GENOMIC DNA]</scope>
    <source>
        <strain evidence="13">SpSt-556</strain>
    </source>
</reference>
<accession>A0A7C4PYI9</accession>
<comment type="caution">
    <text evidence="11">Lacks conserved residue(s) required for the propagation of feature annotation.</text>
</comment>
<comment type="catalytic activity">
    <reaction evidence="8 11">
        <text>ITP + H2O = IDP + phosphate + H(+)</text>
        <dbReference type="Rhea" id="RHEA:28330"/>
        <dbReference type="ChEBI" id="CHEBI:15377"/>
        <dbReference type="ChEBI" id="CHEBI:15378"/>
        <dbReference type="ChEBI" id="CHEBI:43474"/>
        <dbReference type="ChEBI" id="CHEBI:58280"/>
        <dbReference type="ChEBI" id="CHEBI:61402"/>
        <dbReference type="EC" id="3.6.1.73"/>
    </reaction>
</comment>
<evidence type="ECO:0000256" key="5">
    <source>
        <dbReference type="ARBA" id="ARBA00022842"/>
    </source>
</evidence>
<comment type="catalytic activity">
    <reaction evidence="9 11">
        <text>XTP + H2O = XDP + phosphate + H(+)</text>
        <dbReference type="Rhea" id="RHEA:28406"/>
        <dbReference type="ChEBI" id="CHEBI:15377"/>
        <dbReference type="ChEBI" id="CHEBI:15378"/>
        <dbReference type="ChEBI" id="CHEBI:43474"/>
        <dbReference type="ChEBI" id="CHEBI:59884"/>
        <dbReference type="ChEBI" id="CHEBI:61314"/>
        <dbReference type="EC" id="3.6.1.73"/>
    </reaction>
</comment>
<name>A0A7C4PYI9_9CHLR</name>
<dbReference type="GO" id="GO:0006772">
    <property type="term" value="P:thiamine metabolic process"/>
    <property type="evidence" value="ECO:0007669"/>
    <property type="project" value="TreeGrafter"/>
</dbReference>
<evidence type="ECO:0000256" key="11">
    <source>
        <dbReference type="HAMAP-Rule" id="MF_00648"/>
    </source>
</evidence>
<keyword evidence="4 11" id="KW-0378">Hydrolase</keyword>
<evidence type="ECO:0000256" key="8">
    <source>
        <dbReference type="ARBA" id="ARBA00048174"/>
    </source>
</evidence>
<comment type="subunit">
    <text evidence="11">Homodimer.</text>
</comment>
<dbReference type="FunFam" id="3.90.950.10:FF:000002">
    <property type="entry name" value="Inosine/xanthosine triphosphatase"/>
    <property type="match status" value="1"/>
</dbReference>
<dbReference type="GO" id="GO:0000166">
    <property type="term" value="F:nucleotide binding"/>
    <property type="evidence" value="ECO:0007669"/>
    <property type="project" value="UniProtKB-KW"/>
</dbReference>
<keyword evidence="6 11" id="KW-0546">Nucleotide metabolism</keyword>
<keyword evidence="2 11" id="KW-0479">Metal-binding</keyword>
<evidence type="ECO:0000313" key="13">
    <source>
        <dbReference type="EMBL" id="HGS88125.1"/>
    </source>
</evidence>
<evidence type="ECO:0000256" key="10">
    <source>
        <dbReference type="ARBA" id="ARBA00060855"/>
    </source>
</evidence>
<dbReference type="Pfam" id="PF01931">
    <property type="entry name" value="NTPase_I-T"/>
    <property type="match status" value="1"/>
</dbReference>
<organism evidence="13">
    <name type="scientific">Bellilinea caldifistulae</name>
    <dbReference type="NCBI Taxonomy" id="360411"/>
    <lineage>
        <taxon>Bacteria</taxon>
        <taxon>Bacillati</taxon>
        <taxon>Chloroflexota</taxon>
        <taxon>Anaerolineae</taxon>
        <taxon>Anaerolineales</taxon>
        <taxon>Anaerolineaceae</taxon>
        <taxon>Bellilinea</taxon>
    </lineage>
</organism>
<protein>
    <recommendedName>
        <fullName evidence="11">Probable inosine/xanthosine triphosphatase</fullName>
        <shortName evidence="11">ITPase/XTPase</shortName>
        <ecNumber evidence="11">3.6.1.73</ecNumber>
    </recommendedName>
    <alternativeName>
        <fullName evidence="11">Non-canonical purine NTP phosphatase</fullName>
    </alternativeName>
    <alternativeName>
        <fullName evidence="11">Non-standard purine NTP phosphatase</fullName>
    </alternativeName>
    <alternativeName>
        <fullName evidence="11">Nucleoside-triphosphate phosphatase</fullName>
        <shortName evidence="11">NTPase</shortName>
    </alternativeName>
</protein>
<dbReference type="HAMAP" id="MF_00648">
    <property type="entry name" value="Non_canon_purine_NTPase_YjjX"/>
    <property type="match status" value="1"/>
</dbReference>